<dbReference type="AlphaFoldDB" id="A0A1M6GVF6"/>
<dbReference type="Gene3D" id="3.40.50.2000">
    <property type="entry name" value="Glycogen Phosphorylase B"/>
    <property type="match status" value="2"/>
</dbReference>
<accession>A0A1M6GVF6</accession>
<keyword evidence="2" id="KW-1185">Reference proteome</keyword>
<dbReference type="Proteomes" id="UP000184185">
    <property type="component" value="Unassembled WGS sequence"/>
</dbReference>
<gene>
    <name evidence="1" type="ORF">SAMN02745725_01838</name>
</gene>
<organism evidence="1 2">
    <name type="scientific">Pseudobutyrivibrio xylanivorans DSM 14809</name>
    <dbReference type="NCBI Taxonomy" id="1123012"/>
    <lineage>
        <taxon>Bacteria</taxon>
        <taxon>Bacillati</taxon>
        <taxon>Bacillota</taxon>
        <taxon>Clostridia</taxon>
        <taxon>Lachnospirales</taxon>
        <taxon>Lachnospiraceae</taxon>
        <taxon>Pseudobutyrivibrio</taxon>
    </lineage>
</organism>
<name>A0A1M6GVF6_PSEXY</name>
<dbReference type="EMBL" id="FQYQ01000011">
    <property type="protein sequence ID" value="SHJ13937.1"/>
    <property type="molecule type" value="Genomic_DNA"/>
</dbReference>
<dbReference type="SUPFAM" id="SSF53756">
    <property type="entry name" value="UDP-Glycosyltransferase/glycogen phosphorylase"/>
    <property type="match status" value="1"/>
</dbReference>
<dbReference type="OrthoDB" id="9816424at2"/>
<evidence type="ECO:0000313" key="1">
    <source>
        <dbReference type="EMBL" id="SHJ13937.1"/>
    </source>
</evidence>
<proteinExistence type="predicted"/>
<protein>
    <submittedName>
        <fullName evidence="1">Glycosyltransferase involved in cell wall bisynthesis</fullName>
    </submittedName>
</protein>
<keyword evidence="1" id="KW-0808">Transferase</keyword>
<dbReference type="GO" id="GO:0016740">
    <property type="term" value="F:transferase activity"/>
    <property type="evidence" value="ECO:0007669"/>
    <property type="project" value="UniProtKB-KW"/>
</dbReference>
<sequence length="387" mass="45054">MKILHIALASHFTEGMLYQENQMINCQMADGHEVTIITDVFHYEHGELVKGPEEDTILESGARLIRLKWDRIFFSDLWTEKIRKAHKVKKLLKEIQPDSILFHGLCGYEIMTVADYCKSHPDCLFFVDCHADYSGSAKTFLSKNFYKFIHGHFISKAAPEVDKFFYTGEDMRYWMNDLFAIPVEKQEFLALGGTIYTAQQQKDARIEIIKKYALPQDAIIMAHSAKILDEKSRTRELINAVRKNRDPRLALFIFGTISKEMNLLLRNLMEEDERIHFMGWKVDKEIEEFLAGVDLYCQPGGYSVTFETAMCCGCANMTYPMENYTNENYSDCNFENYFFVENEDDMVKVFTDITDNVQVLEQAKAKSFSFARLNFDYAVISRRIYTL</sequence>
<reference evidence="1 2" key="1">
    <citation type="submission" date="2016-11" db="EMBL/GenBank/DDBJ databases">
        <authorList>
            <person name="Jaros S."/>
            <person name="Januszkiewicz K."/>
            <person name="Wedrychowicz H."/>
        </authorList>
    </citation>
    <scope>NUCLEOTIDE SEQUENCE [LARGE SCALE GENOMIC DNA]</scope>
    <source>
        <strain evidence="1 2">DSM 14809</strain>
    </source>
</reference>
<evidence type="ECO:0000313" key="2">
    <source>
        <dbReference type="Proteomes" id="UP000184185"/>
    </source>
</evidence>
<dbReference type="RefSeq" id="WP_072916565.1">
    <property type="nucleotide sequence ID" value="NZ_FQYQ01000011.1"/>
</dbReference>